<dbReference type="CDD" id="cd02440">
    <property type="entry name" value="AdoMet_MTases"/>
    <property type="match status" value="1"/>
</dbReference>
<dbReference type="InterPro" id="IPR050723">
    <property type="entry name" value="CFA/CMAS"/>
</dbReference>
<keyword evidence="4" id="KW-0949">S-adenosyl-L-methionine</keyword>
<dbReference type="Gene3D" id="3.40.50.150">
    <property type="entry name" value="Vaccinia Virus protein VP39"/>
    <property type="match status" value="1"/>
</dbReference>
<dbReference type="GO" id="GO:0008610">
    <property type="term" value="P:lipid biosynthetic process"/>
    <property type="evidence" value="ECO:0007669"/>
    <property type="project" value="InterPro"/>
</dbReference>
<reference evidence="7" key="1">
    <citation type="journal article" date="2015" name="Nature">
        <title>Complex archaea that bridge the gap between prokaryotes and eukaryotes.</title>
        <authorList>
            <person name="Spang A."/>
            <person name="Saw J.H."/>
            <person name="Jorgensen S.L."/>
            <person name="Zaremba-Niedzwiedzka K."/>
            <person name="Martijn J."/>
            <person name="Lind A.E."/>
            <person name="van Eijk R."/>
            <person name="Schleper C."/>
            <person name="Guy L."/>
            <person name="Ettema T.J."/>
        </authorList>
    </citation>
    <scope>NUCLEOTIDE SEQUENCE</scope>
</reference>
<feature type="domain" description="DUF7884" evidence="6">
    <location>
        <begin position="23"/>
        <end position="82"/>
    </location>
</feature>
<dbReference type="SUPFAM" id="SSF53335">
    <property type="entry name" value="S-adenosyl-L-methionine-dependent methyltransferases"/>
    <property type="match status" value="1"/>
</dbReference>
<proteinExistence type="inferred from homology"/>
<dbReference type="AlphaFoldDB" id="A0A0F9DI38"/>
<name>A0A0F9DI38_9ZZZZ</name>
<dbReference type="GO" id="GO:0008168">
    <property type="term" value="F:methyltransferase activity"/>
    <property type="evidence" value="ECO:0007669"/>
    <property type="project" value="UniProtKB-KW"/>
</dbReference>
<evidence type="ECO:0000256" key="1">
    <source>
        <dbReference type="ARBA" id="ARBA00010815"/>
    </source>
</evidence>
<dbReference type="Pfam" id="PF25371">
    <property type="entry name" value="DUF7884"/>
    <property type="match status" value="1"/>
</dbReference>
<sequence>MWMRSLSSFLRRLVKRGALVVVDPDGRSERYGEAASDPVTVRLHTRSLPRRLLVNPDLVLGEAYMDGTLTIDDDDIYGLIELLLINLAQQPDVWHYRWLARLRQLSRNLAQFNPAERARRNVAHHYDLSGALYDLFLDADRQYSCGYFRHPGDNLEAAQQAKKTLIATKLLLEPDQRVLDIGCGWGGLGLQLARDHGARVTGVTLSQEQHRIAEACARTSGLADQARFRLQDYRQVEGSFDRVVSVGMFEHVGVPHYREFFDTLRQRLSEDGVALLHTIGRADGPSATNPWLAKYIFPGGYSPALSELLAEVERSGLYVTDIEIWRLHYAETLKAWRQRFEAELDRVRDIYDERFCRMWRFYLVISELAFRQGGHVVFQIQLARKQDAVPLTRDYLALPEIRDDFASKAA</sequence>
<dbReference type="InterPro" id="IPR057206">
    <property type="entry name" value="DUF7884"/>
</dbReference>
<dbReference type="PIRSF" id="PIRSF003085">
    <property type="entry name" value="CMAS"/>
    <property type="match status" value="1"/>
</dbReference>
<evidence type="ECO:0000256" key="3">
    <source>
        <dbReference type="ARBA" id="ARBA00022679"/>
    </source>
</evidence>
<keyword evidence="5" id="KW-0443">Lipid metabolism</keyword>
<dbReference type="PANTHER" id="PTHR43667">
    <property type="entry name" value="CYCLOPROPANE-FATTY-ACYL-PHOSPHOLIPID SYNTHASE"/>
    <property type="match status" value="1"/>
</dbReference>
<dbReference type="InterPro" id="IPR029063">
    <property type="entry name" value="SAM-dependent_MTases_sf"/>
</dbReference>
<dbReference type="Pfam" id="PF02353">
    <property type="entry name" value="CMAS"/>
    <property type="match status" value="1"/>
</dbReference>
<keyword evidence="2" id="KW-0489">Methyltransferase</keyword>
<comment type="caution">
    <text evidence="7">The sequence shown here is derived from an EMBL/GenBank/DDBJ whole genome shotgun (WGS) entry which is preliminary data.</text>
</comment>
<accession>A0A0F9DI38</accession>
<evidence type="ECO:0000256" key="4">
    <source>
        <dbReference type="ARBA" id="ARBA00022691"/>
    </source>
</evidence>
<protein>
    <recommendedName>
        <fullName evidence="6">DUF7884 domain-containing protein</fullName>
    </recommendedName>
</protein>
<evidence type="ECO:0000256" key="5">
    <source>
        <dbReference type="ARBA" id="ARBA00023098"/>
    </source>
</evidence>
<evidence type="ECO:0000313" key="7">
    <source>
        <dbReference type="EMBL" id="KKL17396.1"/>
    </source>
</evidence>
<dbReference type="EMBL" id="LAZR01039276">
    <property type="protein sequence ID" value="KKL17396.1"/>
    <property type="molecule type" value="Genomic_DNA"/>
</dbReference>
<evidence type="ECO:0000256" key="2">
    <source>
        <dbReference type="ARBA" id="ARBA00022603"/>
    </source>
</evidence>
<gene>
    <name evidence="7" type="ORF">LCGC14_2485980</name>
</gene>
<dbReference type="PANTHER" id="PTHR43667:SF1">
    <property type="entry name" value="CYCLOPROPANE-FATTY-ACYL-PHOSPHOLIPID SYNTHASE"/>
    <property type="match status" value="1"/>
</dbReference>
<keyword evidence="3" id="KW-0808">Transferase</keyword>
<organism evidence="7">
    <name type="scientific">marine sediment metagenome</name>
    <dbReference type="NCBI Taxonomy" id="412755"/>
    <lineage>
        <taxon>unclassified sequences</taxon>
        <taxon>metagenomes</taxon>
        <taxon>ecological metagenomes</taxon>
    </lineage>
</organism>
<comment type="similarity">
    <text evidence="1">Belongs to the CFA/CMAS family.</text>
</comment>
<dbReference type="GO" id="GO:0032259">
    <property type="term" value="P:methylation"/>
    <property type="evidence" value="ECO:0007669"/>
    <property type="project" value="UniProtKB-KW"/>
</dbReference>
<evidence type="ECO:0000259" key="6">
    <source>
        <dbReference type="Pfam" id="PF25371"/>
    </source>
</evidence>
<dbReference type="InterPro" id="IPR003333">
    <property type="entry name" value="CMAS"/>
</dbReference>